<protein>
    <submittedName>
        <fullName evidence="1">Uncharacterized protein</fullName>
    </submittedName>
</protein>
<accession>Q22M19</accession>
<dbReference type="HOGENOM" id="CLU_370703_0_0_1"/>
<reference evidence="2" key="1">
    <citation type="journal article" date="2006" name="PLoS Biol.">
        <title>Macronuclear genome sequence of the ciliate Tetrahymena thermophila, a model eukaryote.</title>
        <authorList>
            <person name="Eisen J.A."/>
            <person name="Coyne R.S."/>
            <person name="Wu M."/>
            <person name="Wu D."/>
            <person name="Thiagarajan M."/>
            <person name="Wortman J.R."/>
            <person name="Badger J.H."/>
            <person name="Ren Q."/>
            <person name="Amedeo P."/>
            <person name="Jones K.M."/>
            <person name="Tallon L.J."/>
            <person name="Delcher A.L."/>
            <person name="Salzberg S.L."/>
            <person name="Silva J.C."/>
            <person name="Haas B.J."/>
            <person name="Majoros W.H."/>
            <person name="Farzad M."/>
            <person name="Carlton J.M."/>
            <person name="Smith R.K. Jr."/>
            <person name="Garg J."/>
            <person name="Pearlman R.E."/>
            <person name="Karrer K.M."/>
            <person name="Sun L."/>
            <person name="Manning G."/>
            <person name="Elde N.C."/>
            <person name="Turkewitz A.P."/>
            <person name="Asai D.J."/>
            <person name="Wilkes D.E."/>
            <person name="Wang Y."/>
            <person name="Cai H."/>
            <person name="Collins K."/>
            <person name="Stewart B.A."/>
            <person name="Lee S.R."/>
            <person name="Wilamowska K."/>
            <person name="Weinberg Z."/>
            <person name="Ruzzo W.L."/>
            <person name="Wloga D."/>
            <person name="Gaertig J."/>
            <person name="Frankel J."/>
            <person name="Tsao C.-C."/>
            <person name="Gorovsky M.A."/>
            <person name="Keeling P.J."/>
            <person name="Waller R.F."/>
            <person name="Patron N.J."/>
            <person name="Cherry J.M."/>
            <person name="Stover N.A."/>
            <person name="Krieger C.J."/>
            <person name="del Toro C."/>
            <person name="Ryder H.F."/>
            <person name="Williamson S.C."/>
            <person name="Barbeau R.A."/>
            <person name="Hamilton E.P."/>
            <person name="Orias E."/>
        </authorList>
    </citation>
    <scope>NUCLEOTIDE SEQUENCE [LARGE SCALE GENOMIC DNA]</scope>
    <source>
        <strain evidence="2">SB210</strain>
    </source>
</reference>
<keyword evidence="2" id="KW-1185">Reference proteome</keyword>
<name>Q22M19_TETTS</name>
<dbReference type="GeneID" id="7841414"/>
<evidence type="ECO:0000313" key="2">
    <source>
        <dbReference type="Proteomes" id="UP000009168"/>
    </source>
</evidence>
<dbReference type="SMR" id="Q22M19"/>
<dbReference type="AlphaFoldDB" id="Q22M19"/>
<dbReference type="KEGG" id="tet:TTHERM_00039000"/>
<dbReference type="InParanoid" id="Q22M19"/>
<proteinExistence type="predicted"/>
<gene>
    <name evidence="1" type="ORF">TTHERM_00039000</name>
</gene>
<evidence type="ECO:0000313" key="1">
    <source>
        <dbReference type="EMBL" id="EAR86605.2"/>
    </source>
</evidence>
<dbReference type="EMBL" id="GG662720">
    <property type="protein sequence ID" value="EAR86605.2"/>
    <property type="molecule type" value="Genomic_DNA"/>
</dbReference>
<sequence>MSSKTKSHKNKSYSLKYILRSYLEIAQQSLKTLPANGYRSRSQLLNECPKQIANILEKMQIGIEIFELIITHFQSECPLQAINKKIRSIQSTLNDGSKQLFNKIVIPYVYNQAQGENEKIPIFKTYLSGLFQDLNYNNYLMGNQQYPLILDDQIENQGEKDLKNSQKQYEFLFNRKVLQLHFPKSTKQIKRKGPQMIVHFEDFQLYFELRPCTYQRDQQRDLLLLYQQVKIEKCLQTHEQRINEIMRQKLNFMLSQQTEKYFILYLEYLYRRIGYGYFYLERINQYIQQNKQYFVDVKYQFNNMNLRFYYVKQYEHMNEIMGENGQFQASLSINKLSFDQFIKFQEKKIKQSKFKTSNLPAKSLTQANNCSSNDQNVDENNNSEDILQINIFGSRFNSLDKHEIRIPDIYKLNEDINVIMKYIQHSVYSLSKSNTAFANFNLNLFSKSYYQLIEKYPQICIKKQGKADFIIFPQYFVKVKKFKKDCQKFYEFNEKNIRDNHNQEAESQVELESQMQIQESEQEDNIEENIFFLGFIAQFYIYQAHISTIYIRNIKGQKIHEICSFTKKHLSKYYQNLICVKMIIYIILKSLNNHQYSMTNSVDLKYYFASKHVFVNNQSGQVQTIKTNMDYSDPQHISMLFIIIIEDQKLNEKIIEEFQFQDLVKRFSYTEEATEEDKKFLQNTHLHSRSHYENSLKDNNISYEKLEHIFENFIHFAKQLISSETYLYKDALAKTFKCDYQQLQIQANIGQ</sequence>
<dbReference type="Proteomes" id="UP000009168">
    <property type="component" value="Unassembled WGS sequence"/>
</dbReference>
<organism evidence="1 2">
    <name type="scientific">Tetrahymena thermophila (strain SB210)</name>
    <dbReference type="NCBI Taxonomy" id="312017"/>
    <lineage>
        <taxon>Eukaryota</taxon>
        <taxon>Sar</taxon>
        <taxon>Alveolata</taxon>
        <taxon>Ciliophora</taxon>
        <taxon>Intramacronucleata</taxon>
        <taxon>Oligohymenophorea</taxon>
        <taxon>Hymenostomatida</taxon>
        <taxon>Tetrahymenina</taxon>
        <taxon>Tetrahymenidae</taxon>
        <taxon>Tetrahymena</taxon>
    </lineage>
</organism>
<dbReference type="RefSeq" id="XP_977201.2">
    <property type="nucleotide sequence ID" value="XM_972108.3"/>
</dbReference>